<dbReference type="GO" id="GO:0020037">
    <property type="term" value="F:heme binding"/>
    <property type="evidence" value="ECO:0007669"/>
    <property type="project" value="InterPro"/>
</dbReference>
<reference evidence="12 13" key="1">
    <citation type="journal article" date="2019" name="Nat. Ecol. Evol.">
        <title>Megaphylogeny resolves global patterns of mushroom evolution.</title>
        <authorList>
            <person name="Varga T."/>
            <person name="Krizsan K."/>
            <person name="Foldi C."/>
            <person name="Dima B."/>
            <person name="Sanchez-Garcia M."/>
            <person name="Sanchez-Ramirez S."/>
            <person name="Szollosi G.J."/>
            <person name="Szarkandi J.G."/>
            <person name="Papp V."/>
            <person name="Albert L."/>
            <person name="Andreopoulos W."/>
            <person name="Angelini C."/>
            <person name="Antonin V."/>
            <person name="Barry K.W."/>
            <person name="Bougher N.L."/>
            <person name="Buchanan P."/>
            <person name="Buyck B."/>
            <person name="Bense V."/>
            <person name="Catcheside P."/>
            <person name="Chovatia M."/>
            <person name="Cooper J."/>
            <person name="Damon W."/>
            <person name="Desjardin D."/>
            <person name="Finy P."/>
            <person name="Geml J."/>
            <person name="Haridas S."/>
            <person name="Hughes K."/>
            <person name="Justo A."/>
            <person name="Karasinski D."/>
            <person name="Kautmanova I."/>
            <person name="Kiss B."/>
            <person name="Kocsube S."/>
            <person name="Kotiranta H."/>
            <person name="LaButti K.M."/>
            <person name="Lechner B.E."/>
            <person name="Liimatainen K."/>
            <person name="Lipzen A."/>
            <person name="Lukacs Z."/>
            <person name="Mihaltcheva S."/>
            <person name="Morgado L.N."/>
            <person name="Niskanen T."/>
            <person name="Noordeloos M.E."/>
            <person name="Ohm R.A."/>
            <person name="Ortiz-Santana B."/>
            <person name="Ovrebo C."/>
            <person name="Racz N."/>
            <person name="Riley R."/>
            <person name="Savchenko A."/>
            <person name="Shiryaev A."/>
            <person name="Soop K."/>
            <person name="Spirin V."/>
            <person name="Szebenyi C."/>
            <person name="Tomsovsky M."/>
            <person name="Tulloss R.E."/>
            <person name="Uehling J."/>
            <person name="Grigoriev I.V."/>
            <person name="Vagvolgyi C."/>
            <person name="Papp T."/>
            <person name="Martin F.M."/>
            <person name="Miettinen O."/>
            <person name="Hibbett D.S."/>
            <person name="Nagy L.G."/>
        </authorList>
    </citation>
    <scope>NUCLEOTIDE SEQUENCE [LARGE SCALE GENOMIC DNA]</scope>
    <source>
        <strain evidence="12 13">CBS 166.37</strain>
    </source>
</reference>
<keyword evidence="7 9" id="KW-0408">Iron</keyword>
<gene>
    <name evidence="12" type="ORF">BDQ12DRAFT_634258</name>
</gene>
<dbReference type="OrthoDB" id="2789670at2759"/>
<dbReference type="InterPro" id="IPR050364">
    <property type="entry name" value="Cytochrome_P450_fung"/>
</dbReference>
<keyword evidence="6 10" id="KW-0560">Oxidoreductase</keyword>
<dbReference type="GO" id="GO:0016705">
    <property type="term" value="F:oxidoreductase activity, acting on paired donors, with incorporation or reduction of molecular oxygen"/>
    <property type="evidence" value="ECO:0007669"/>
    <property type="project" value="InterPro"/>
</dbReference>
<dbReference type="Gene3D" id="1.10.630.10">
    <property type="entry name" value="Cytochrome P450"/>
    <property type="match status" value="1"/>
</dbReference>
<dbReference type="PANTHER" id="PTHR46300">
    <property type="entry name" value="P450, PUTATIVE (EUROFUNG)-RELATED-RELATED"/>
    <property type="match status" value="1"/>
</dbReference>
<sequence>MLPILALALAAVVYVYVRNRKASNLPLPPGPKKLPVLGNILDLPTSFEWETYEEWGKKYNSDILHLNAAGINLIVLNSIKVTNDLLDKRSAIYSGRPGGVMVLELVGWNWLFLTMGYGDAWKERRRLFTRHFHSSGTSVHRPRETLFVRRLLAQLLDGPSKGLELTREMIGGITLSLAYGINIRPSNDPFIELAEHAITGLAESATPGLFLVDALPFLKYIPEGIPGAGFQKKARQWRELQQRFRTEPFERTVKDMADGTAQPSFVSEALDALEGVPDAKRRREVIRDTAGMFFAGGSDTTVSAIHTFILAMLRFPEIQAKAQEELDRVVTASRLPEYADEVDLPYVSAIVKEVLRWRPVTPFPFPHLLIEDDVYDGYHIPKGSIILANSWAMLRNEEDYPDPDAFKPERFLKDGKLDPSVRDPTTMAFGFGRRECPGKAMALASLWLTAASILHTFEIVKPLDKDGNPIEPDMKYSSSLVCHPIPFKCIIKPRSQEAERLVRAVADNTH</sequence>
<dbReference type="InterPro" id="IPR017972">
    <property type="entry name" value="Cyt_P450_CS"/>
</dbReference>
<dbReference type="PRINTS" id="PR00463">
    <property type="entry name" value="EP450I"/>
</dbReference>
<dbReference type="Pfam" id="PF00067">
    <property type="entry name" value="p450"/>
    <property type="match status" value="1"/>
</dbReference>
<dbReference type="InterPro" id="IPR002401">
    <property type="entry name" value="Cyt_P450_E_grp-I"/>
</dbReference>
<evidence type="ECO:0000256" key="6">
    <source>
        <dbReference type="ARBA" id="ARBA00023002"/>
    </source>
</evidence>
<evidence type="ECO:0000256" key="9">
    <source>
        <dbReference type="PIRSR" id="PIRSR602401-1"/>
    </source>
</evidence>
<dbReference type="AlphaFoldDB" id="A0A5C3LTX7"/>
<protein>
    <submittedName>
        <fullName evidence="12">Cytochrome P450</fullName>
    </submittedName>
</protein>
<keyword evidence="5 9" id="KW-0479">Metal-binding</keyword>
<dbReference type="CDD" id="cd11065">
    <property type="entry name" value="CYP64-like"/>
    <property type="match status" value="1"/>
</dbReference>
<evidence type="ECO:0000256" key="10">
    <source>
        <dbReference type="RuleBase" id="RU000461"/>
    </source>
</evidence>
<comment type="cofactor">
    <cofactor evidence="1 9">
        <name>heme</name>
        <dbReference type="ChEBI" id="CHEBI:30413"/>
    </cofactor>
</comment>
<evidence type="ECO:0000256" key="3">
    <source>
        <dbReference type="ARBA" id="ARBA00010617"/>
    </source>
</evidence>
<comment type="pathway">
    <text evidence="2">Secondary metabolite biosynthesis.</text>
</comment>
<evidence type="ECO:0000256" key="7">
    <source>
        <dbReference type="ARBA" id="ARBA00023004"/>
    </source>
</evidence>
<keyword evidence="4 9" id="KW-0349">Heme</keyword>
<evidence type="ECO:0000256" key="2">
    <source>
        <dbReference type="ARBA" id="ARBA00005179"/>
    </source>
</evidence>
<dbReference type="InterPro" id="IPR001128">
    <property type="entry name" value="Cyt_P450"/>
</dbReference>
<proteinExistence type="inferred from homology"/>
<evidence type="ECO:0000256" key="11">
    <source>
        <dbReference type="SAM" id="SignalP"/>
    </source>
</evidence>
<keyword evidence="11" id="KW-0732">Signal</keyword>
<evidence type="ECO:0000256" key="4">
    <source>
        <dbReference type="ARBA" id="ARBA00022617"/>
    </source>
</evidence>
<name>A0A5C3LTX7_9AGAR</name>
<evidence type="ECO:0000256" key="1">
    <source>
        <dbReference type="ARBA" id="ARBA00001971"/>
    </source>
</evidence>
<feature type="binding site" description="axial binding residue" evidence="9">
    <location>
        <position position="436"/>
    </location>
    <ligand>
        <name>heme</name>
        <dbReference type="ChEBI" id="CHEBI:30413"/>
    </ligand>
    <ligandPart>
        <name>Fe</name>
        <dbReference type="ChEBI" id="CHEBI:18248"/>
    </ligandPart>
</feature>
<evidence type="ECO:0000256" key="8">
    <source>
        <dbReference type="ARBA" id="ARBA00023033"/>
    </source>
</evidence>
<comment type="similarity">
    <text evidence="3 10">Belongs to the cytochrome P450 family.</text>
</comment>
<evidence type="ECO:0000313" key="13">
    <source>
        <dbReference type="Proteomes" id="UP000308652"/>
    </source>
</evidence>
<keyword evidence="8 10" id="KW-0503">Monooxygenase</keyword>
<dbReference type="EMBL" id="ML213615">
    <property type="protein sequence ID" value="TFK36245.1"/>
    <property type="molecule type" value="Genomic_DNA"/>
</dbReference>
<evidence type="ECO:0000313" key="12">
    <source>
        <dbReference type="EMBL" id="TFK36245.1"/>
    </source>
</evidence>
<feature type="chain" id="PRO_5022943789" evidence="11">
    <location>
        <begin position="23"/>
        <end position="510"/>
    </location>
</feature>
<accession>A0A5C3LTX7</accession>
<dbReference type="InterPro" id="IPR036396">
    <property type="entry name" value="Cyt_P450_sf"/>
</dbReference>
<keyword evidence="13" id="KW-1185">Reference proteome</keyword>
<dbReference type="Proteomes" id="UP000308652">
    <property type="component" value="Unassembled WGS sequence"/>
</dbReference>
<dbReference type="SUPFAM" id="SSF48264">
    <property type="entry name" value="Cytochrome P450"/>
    <property type="match status" value="1"/>
</dbReference>
<dbReference type="GO" id="GO:0004497">
    <property type="term" value="F:monooxygenase activity"/>
    <property type="evidence" value="ECO:0007669"/>
    <property type="project" value="UniProtKB-KW"/>
</dbReference>
<dbReference type="PRINTS" id="PR00385">
    <property type="entry name" value="P450"/>
</dbReference>
<feature type="signal peptide" evidence="11">
    <location>
        <begin position="1"/>
        <end position="22"/>
    </location>
</feature>
<dbReference type="PANTHER" id="PTHR46300:SF7">
    <property type="entry name" value="P450, PUTATIVE (EUROFUNG)-RELATED"/>
    <property type="match status" value="1"/>
</dbReference>
<dbReference type="STRING" id="68775.A0A5C3LTX7"/>
<organism evidence="12 13">
    <name type="scientific">Crucibulum laeve</name>
    <dbReference type="NCBI Taxonomy" id="68775"/>
    <lineage>
        <taxon>Eukaryota</taxon>
        <taxon>Fungi</taxon>
        <taxon>Dikarya</taxon>
        <taxon>Basidiomycota</taxon>
        <taxon>Agaricomycotina</taxon>
        <taxon>Agaricomycetes</taxon>
        <taxon>Agaricomycetidae</taxon>
        <taxon>Agaricales</taxon>
        <taxon>Agaricineae</taxon>
        <taxon>Nidulariaceae</taxon>
        <taxon>Crucibulum</taxon>
    </lineage>
</organism>
<dbReference type="GO" id="GO:0005506">
    <property type="term" value="F:iron ion binding"/>
    <property type="evidence" value="ECO:0007669"/>
    <property type="project" value="InterPro"/>
</dbReference>
<dbReference type="PROSITE" id="PS00086">
    <property type="entry name" value="CYTOCHROME_P450"/>
    <property type="match status" value="1"/>
</dbReference>
<evidence type="ECO:0000256" key="5">
    <source>
        <dbReference type="ARBA" id="ARBA00022723"/>
    </source>
</evidence>